<dbReference type="Proteomes" id="UP001172101">
    <property type="component" value="Unassembled WGS sequence"/>
</dbReference>
<dbReference type="RefSeq" id="XP_060304061.1">
    <property type="nucleotide sequence ID" value="XM_060444777.1"/>
</dbReference>
<evidence type="ECO:0000313" key="2">
    <source>
        <dbReference type="Proteomes" id="UP001172101"/>
    </source>
</evidence>
<dbReference type="AlphaFoldDB" id="A0AA40EB92"/>
<keyword evidence="2" id="KW-1185">Reference proteome</keyword>
<dbReference type="GeneID" id="85328047"/>
<evidence type="ECO:0000313" key="1">
    <source>
        <dbReference type="EMBL" id="KAK0735184.1"/>
    </source>
</evidence>
<comment type="caution">
    <text evidence="1">The sequence shown here is derived from an EMBL/GenBank/DDBJ whole genome shotgun (WGS) entry which is preliminary data.</text>
</comment>
<reference evidence="1" key="1">
    <citation type="submission" date="2023-06" db="EMBL/GenBank/DDBJ databases">
        <title>Genome-scale phylogeny and comparative genomics of the fungal order Sordariales.</title>
        <authorList>
            <consortium name="Lawrence Berkeley National Laboratory"/>
            <person name="Hensen N."/>
            <person name="Bonometti L."/>
            <person name="Westerberg I."/>
            <person name="Brannstrom I.O."/>
            <person name="Guillou S."/>
            <person name="Cros-Aarteil S."/>
            <person name="Calhoun S."/>
            <person name="Haridas S."/>
            <person name="Kuo A."/>
            <person name="Mondo S."/>
            <person name="Pangilinan J."/>
            <person name="Riley R."/>
            <person name="LaButti K."/>
            <person name="Andreopoulos B."/>
            <person name="Lipzen A."/>
            <person name="Chen C."/>
            <person name="Yanf M."/>
            <person name="Daum C."/>
            <person name="Ng V."/>
            <person name="Clum A."/>
            <person name="Steindorff A."/>
            <person name="Ohm R."/>
            <person name="Martin F."/>
            <person name="Silar P."/>
            <person name="Natvig D."/>
            <person name="Lalanne C."/>
            <person name="Gautier V."/>
            <person name="Ament-velasquez S.L."/>
            <person name="Kruys A."/>
            <person name="Hutchinson M.I."/>
            <person name="Powell A.J."/>
            <person name="Barry K."/>
            <person name="Miller A.N."/>
            <person name="Grigoriev I.V."/>
            <person name="Debuchy R."/>
            <person name="Gladieux P."/>
            <person name="Thoren M.H."/>
            <person name="Johannesson H."/>
        </authorList>
    </citation>
    <scope>NUCLEOTIDE SEQUENCE</scope>
    <source>
        <strain evidence="1">SMH2392-1A</strain>
    </source>
</reference>
<organism evidence="1 2">
    <name type="scientific">Lasiosphaeria miniovina</name>
    <dbReference type="NCBI Taxonomy" id="1954250"/>
    <lineage>
        <taxon>Eukaryota</taxon>
        <taxon>Fungi</taxon>
        <taxon>Dikarya</taxon>
        <taxon>Ascomycota</taxon>
        <taxon>Pezizomycotina</taxon>
        <taxon>Sordariomycetes</taxon>
        <taxon>Sordariomycetidae</taxon>
        <taxon>Sordariales</taxon>
        <taxon>Lasiosphaeriaceae</taxon>
        <taxon>Lasiosphaeria</taxon>
    </lineage>
</organism>
<gene>
    <name evidence="1" type="ORF">B0T26DRAFT_746997</name>
</gene>
<accession>A0AA40EB92</accession>
<name>A0AA40EB92_9PEZI</name>
<dbReference type="EMBL" id="JAUIRO010000001">
    <property type="protein sequence ID" value="KAK0735184.1"/>
    <property type="molecule type" value="Genomic_DNA"/>
</dbReference>
<sequence length="103" mass="11462">MAIFKRIKGLEVTIKVNGATAREYDNPDAVQQVPKDLKDFDIANPVIGRTKAPYVLKYIDAKLGALFSLGVYKSANCKPRIHHIVDTDDLNLGLRHDINRGTT</sequence>
<proteinExistence type="predicted"/>
<protein>
    <submittedName>
        <fullName evidence="1">Uncharacterized protein</fullName>
    </submittedName>
</protein>